<proteinExistence type="predicted"/>
<protein>
    <submittedName>
        <fullName evidence="1">Uncharacterized protein</fullName>
    </submittedName>
</protein>
<dbReference type="KEGG" id="lsd:EMK97_00510"/>
<dbReference type="Pfam" id="PF10972">
    <property type="entry name" value="CsiV"/>
    <property type="match status" value="1"/>
</dbReference>
<dbReference type="OrthoDB" id="5566524at2"/>
<gene>
    <name evidence="1" type="ORF">EMK97_00510</name>
</gene>
<dbReference type="EMBL" id="CP034759">
    <property type="protein sequence ID" value="QBG34329.1"/>
    <property type="molecule type" value="Genomic_DNA"/>
</dbReference>
<keyword evidence="2" id="KW-1185">Reference proteome</keyword>
<reference evidence="1 2" key="1">
    <citation type="submission" date="2018-12" db="EMBL/GenBank/DDBJ databases">
        <title>Complete genome of Litorilituus sediminis.</title>
        <authorList>
            <person name="Liu A."/>
            <person name="Rong J."/>
        </authorList>
    </citation>
    <scope>NUCLEOTIDE SEQUENCE [LARGE SCALE GENOMIC DNA]</scope>
    <source>
        <strain evidence="1 2">JCM 17549</strain>
    </source>
</reference>
<organism evidence="1 2">
    <name type="scientific">Litorilituus sediminis</name>
    <dbReference type="NCBI Taxonomy" id="718192"/>
    <lineage>
        <taxon>Bacteria</taxon>
        <taxon>Pseudomonadati</taxon>
        <taxon>Pseudomonadota</taxon>
        <taxon>Gammaproteobacteria</taxon>
        <taxon>Alteromonadales</taxon>
        <taxon>Colwelliaceae</taxon>
        <taxon>Litorilituus</taxon>
    </lineage>
</organism>
<name>A0A4P6P331_9GAMM</name>
<dbReference type="InterPro" id="IPR021241">
    <property type="entry name" value="CsiV"/>
</dbReference>
<evidence type="ECO:0000313" key="2">
    <source>
        <dbReference type="Proteomes" id="UP000290244"/>
    </source>
</evidence>
<sequence length="556" mass="62593">MSAVIHITARNGRLMKHKNAFMPFIISTCLTTSLSMMAFSSAAAEKKPPRWFEIEVILFQQLGDKTLLKEQFNKAVALPKYKRSFDLLSSYLQPDISSLKQKLPLCSNRQQLFFAPDSIIYAGIKPEHELIQSASLFKEKSLSDISSQALPIDDSRFDEFIINGIEPTEALKTADILEANTQEITSKAQEVNQQPQAVTEIDSFNNDEKEVFVSTLSAEQIKLISQAERYFEQQAIPHYQAFPNTQGNRLCQIPYSSFAQLLTPAQLSTFKLDGFPVEKTPKVISASGHRNDASPYLINKDSLLLGDMITRLRWSKNFRPLMHLGWRQIGITRTKAIPMQFFAGKHLQNDYQQALNSYQYALALQENEVVKANIMQAPALDEQVEQQQINPDEQAKTSASEQLFSAKLAALINQAKQLDTSNSEDVIKQLGQEIQLEIATEDSGAIAADKGNEQNLLMAPLPPIQPWELTGLFKVHLDHYLYITADFNIAVADTSLDGNSNQTALTQYKQVNFSQDRRVISGEVHYFDHPYIGMIVQIRRFDPSKPADEAVSQAVR</sequence>
<accession>A0A4P6P331</accession>
<dbReference type="Proteomes" id="UP000290244">
    <property type="component" value="Chromosome"/>
</dbReference>
<dbReference type="AlphaFoldDB" id="A0A4P6P331"/>
<evidence type="ECO:0000313" key="1">
    <source>
        <dbReference type="EMBL" id="QBG34329.1"/>
    </source>
</evidence>